<organism evidence="13 14">
    <name type="scientific">Polluticaenibacter yanchengensis</name>
    <dbReference type="NCBI Taxonomy" id="3014562"/>
    <lineage>
        <taxon>Bacteria</taxon>
        <taxon>Pseudomonadati</taxon>
        <taxon>Bacteroidota</taxon>
        <taxon>Chitinophagia</taxon>
        <taxon>Chitinophagales</taxon>
        <taxon>Chitinophagaceae</taxon>
        <taxon>Polluticaenibacter</taxon>
    </lineage>
</organism>
<keyword evidence="2 8" id="KW-0813">Transport</keyword>
<dbReference type="Pfam" id="PF00593">
    <property type="entry name" value="TonB_dep_Rec_b-barrel"/>
    <property type="match status" value="1"/>
</dbReference>
<proteinExistence type="inferred from homology"/>
<keyword evidence="5 9" id="KW-0798">TonB box</keyword>
<keyword evidence="13" id="KW-0675">Receptor</keyword>
<gene>
    <name evidence="13" type="ORF">O3P16_14690</name>
</gene>
<evidence type="ECO:0000313" key="13">
    <source>
        <dbReference type="EMBL" id="MDA3616060.1"/>
    </source>
</evidence>
<evidence type="ECO:0000256" key="2">
    <source>
        <dbReference type="ARBA" id="ARBA00022448"/>
    </source>
</evidence>
<protein>
    <submittedName>
        <fullName evidence="13">TonB-dependent receptor</fullName>
    </submittedName>
</protein>
<evidence type="ECO:0000256" key="9">
    <source>
        <dbReference type="RuleBase" id="RU003357"/>
    </source>
</evidence>
<dbReference type="Gene3D" id="2.60.40.1120">
    <property type="entry name" value="Carboxypeptidase-like, regulatory domain"/>
    <property type="match status" value="1"/>
</dbReference>
<evidence type="ECO:0000256" key="5">
    <source>
        <dbReference type="ARBA" id="ARBA00023077"/>
    </source>
</evidence>
<evidence type="ECO:0000259" key="11">
    <source>
        <dbReference type="Pfam" id="PF00593"/>
    </source>
</evidence>
<evidence type="ECO:0000256" key="3">
    <source>
        <dbReference type="ARBA" id="ARBA00022452"/>
    </source>
</evidence>
<keyword evidence="6 8" id="KW-0472">Membrane</keyword>
<evidence type="ECO:0000256" key="8">
    <source>
        <dbReference type="PROSITE-ProRule" id="PRU01360"/>
    </source>
</evidence>
<accession>A0ABT4UMN6</accession>
<feature type="domain" description="TonB-dependent receptor-like beta-barrel" evidence="11">
    <location>
        <begin position="379"/>
        <end position="794"/>
    </location>
</feature>
<keyword evidence="14" id="KW-1185">Reference proteome</keyword>
<dbReference type="Gene3D" id="2.170.130.10">
    <property type="entry name" value="TonB-dependent receptor, plug domain"/>
    <property type="match status" value="1"/>
</dbReference>
<dbReference type="InterPro" id="IPR000531">
    <property type="entry name" value="Beta-barrel_TonB"/>
</dbReference>
<keyword evidence="3 8" id="KW-1134">Transmembrane beta strand</keyword>
<dbReference type="SUPFAM" id="SSF49464">
    <property type="entry name" value="Carboxypeptidase regulatory domain-like"/>
    <property type="match status" value="1"/>
</dbReference>
<dbReference type="SUPFAM" id="SSF56935">
    <property type="entry name" value="Porins"/>
    <property type="match status" value="1"/>
</dbReference>
<name>A0ABT4UMN6_9BACT</name>
<dbReference type="Pfam" id="PF13620">
    <property type="entry name" value="CarboxypepD_reg"/>
    <property type="match status" value="1"/>
</dbReference>
<dbReference type="NCBIfam" id="TIGR04057">
    <property type="entry name" value="SusC_RagA_signa"/>
    <property type="match status" value="1"/>
</dbReference>
<evidence type="ECO:0000256" key="7">
    <source>
        <dbReference type="ARBA" id="ARBA00023237"/>
    </source>
</evidence>
<feature type="signal peptide" evidence="10">
    <location>
        <begin position="1"/>
        <end position="19"/>
    </location>
</feature>
<reference evidence="13 14" key="1">
    <citation type="submission" date="2022-12" db="EMBL/GenBank/DDBJ databases">
        <title>Chitinophagaceae gen. sp. nov., a new member of the family Chitinophagaceae, isolated from soil in a chemical factory.</title>
        <authorList>
            <person name="Ke Z."/>
        </authorList>
    </citation>
    <scope>NUCLEOTIDE SEQUENCE [LARGE SCALE GENOMIC DNA]</scope>
    <source>
        <strain evidence="13 14">LY-5</strain>
    </source>
</reference>
<dbReference type="InterPro" id="IPR023996">
    <property type="entry name" value="TonB-dep_OMP_SusC/RagA"/>
</dbReference>
<keyword evidence="7 8" id="KW-0998">Cell outer membrane</keyword>
<evidence type="ECO:0000256" key="1">
    <source>
        <dbReference type="ARBA" id="ARBA00004571"/>
    </source>
</evidence>
<evidence type="ECO:0000259" key="12">
    <source>
        <dbReference type="Pfam" id="PF07715"/>
    </source>
</evidence>
<comment type="subcellular location">
    <subcellularLocation>
        <location evidence="1 8">Cell outer membrane</location>
        <topology evidence="1 8">Multi-pass membrane protein</topology>
    </subcellularLocation>
</comment>
<dbReference type="Gene3D" id="2.40.170.20">
    <property type="entry name" value="TonB-dependent receptor, beta-barrel domain"/>
    <property type="match status" value="1"/>
</dbReference>
<dbReference type="EMBL" id="JAQGEF010000021">
    <property type="protein sequence ID" value="MDA3616060.1"/>
    <property type="molecule type" value="Genomic_DNA"/>
</dbReference>
<dbReference type="NCBIfam" id="TIGR04056">
    <property type="entry name" value="OMP_RagA_SusC"/>
    <property type="match status" value="1"/>
</dbReference>
<sequence length="1076" mass="119336">MNKRLLIWMLSCIPVLVSAQSVTLKGKVIDEDGQPVSNATIQAISKKEFALTKDDGTFSLVLKDTANVRLEISHTGFLNYVVRASDNLLAIRLNRSVGTSEDVVVVGFGTARKKDLTGAVGVLSGKELEKIPVPNVAEALTGKIAGVQVTTTEGSPDADIKIRIRGGGSISQDNSPLYIVDGFRVSTINNIASSDIASITFLKDASSTAIYGSSGANGVILITTKEGKAGKVSVTANVYSGVRKLTKELEVLSPYEYVMYQYELDQTSTFTEFYGDFRDLEIYKSVKGTNWQNEVFGRSAMQQYYNVGISGGTKDTRFNLGVSRNDEDAIMLNSAYERNNINFKLNTNLHKKLTFDFNTRLSHMLIDGAGVNTGGGANSRLRNSVKYAPTRGLREFSGSIIEDDQTNNPEENSLLNNPVESALEEYKKQLRINANINAGLTWKILPILSFRTEAGYEYVYQKTSNVWGPSTANARNYGGQPIGNIALRDGTGWRVSNYFTLNKKDILPNQDIQLVVGQEALSNSYNTTVNESRFFPVNMDADAVLANMNFGTPIPTVTYKAMDDRKSSYFGRLNYTYLGRYILTATLRADGSSRFADGNRWGYFPAVAFAWNIKQEKFLADRFDWLTNLKLRASFGTAGNDKITSNAWQLIYNTGNENKPYFPNEIEAPNFIPGTILYNPKLKWEKTITRNIGLDFELFKGRLSGNVDFYHNTTKDLLIQAPLPTSSGYASQLQNFGQTSNRGIELSLEGVVINKKDFSLNLSFNIAFNKNRVDEFRNGDVNYKTYTSGWNGTAQPLEDYMIRQGAPVGQMYGYVTDGMYSFDDFIFNNTSKKWELNPAKGAADNSAITSSNFGPGALKFKDISGPDGVPDGKIDSYDKTIIGDANPKHVGGFNIMARYKGFDASVFLNWTYGNSIYNANKLDYSAYLLTRKYQNLVADMSLANRFTMIDPLTGLNIYSGSNANPERLKEINQNATIWHPVMTQTPLHSWAVEDGSFLRVNNVTIGYTIPTKISNKAGMSNVRLYVTAYNLHVFTKYTGFDPEVDTRRNPPLTPGVDFSAYPKSRSIIAGLNITFK</sequence>
<dbReference type="InterPro" id="IPR039426">
    <property type="entry name" value="TonB-dep_rcpt-like"/>
</dbReference>
<keyword evidence="10" id="KW-0732">Signal</keyword>
<evidence type="ECO:0000313" key="14">
    <source>
        <dbReference type="Proteomes" id="UP001210231"/>
    </source>
</evidence>
<comment type="similarity">
    <text evidence="8 9">Belongs to the TonB-dependent receptor family.</text>
</comment>
<dbReference type="PROSITE" id="PS52016">
    <property type="entry name" value="TONB_DEPENDENT_REC_3"/>
    <property type="match status" value="1"/>
</dbReference>
<feature type="chain" id="PRO_5045957696" evidence="10">
    <location>
        <begin position="20"/>
        <end position="1076"/>
    </location>
</feature>
<dbReference type="Pfam" id="PF07715">
    <property type="entry name" value="Plug"/>
    <property type="match status" value="1"/>
</dbReference>
<evidence type="ECO:0000256" key="6">
    <source>
        <dbReference type="ARBA" id="ARBA00023136"/>
    </source>
</evidence>
<dbReference type="InterPro" id="IPR012910">
    <property type="entry name" value="Plug_dom"/>
</dbReference>
<dbReference type="InterPro" id="IPR008969">
    <property type="entry name" value="CarboxyPept-like_regulatory"/>
</dbReference>
<dbReference type="InterPro" id="IPR023997">
    <property type="entry name" value="TonB-dep_OMP_SusC/RagA_CS"/>
</dbReference>
<evidence type="ECO:0000256" key="10">
    <source>
        <dbReference type="SAM" id="SignalP"/>
    </source>
</evidence>
<dbReference type="RefSeq" id="WP_407032389.1">
    <property type="nucleotide sequence ID" value="NZ_JAQGEF010000021.1"/>
</dbReference>
<dbReference type="InterPro" id="IPR037066">
    <property type="entry name" value="Plug_dom_sf"/>
</dbReference>
<comment type="caution">
    <text evidence="13">The sequence shown here is derived from an EMBL/GenBank/DDBJ whole genome shotgun (WGS) entry which is preliminary data.</text>
</comment>
<feature type="domain" description="TonB-dependent receptor plug" evidence="12">
    <location>
        <begin position="113"/>
        <end position="219"/>
    </location>
</feature>
<dbReference type="InterPro" id="IPR036942">
    <property type="entry name" value="Beta-barrel_TonB_sf"/>
</dbReference>
<evidence type="ECO:0000256" key="4">
    <source>
        <dbReference type="ARBA" id="ARBA00022692"/>
    </source>
</evidence>
<keyword evidence="4 8" id="KW-0812">Transmembrane</keyword>
<dbReference type="Proteomes" id="UP001210231">
    <property type="component" value="Unassembled WGS sequence"/>
</dbReference>